<keyword evidence="2" id="KW-0408">Iron</keyword>
<dbReference type="EMBL" id="JANAWD010000071">
    <property type="protein sequence ID" value="KAJ3488246.1"/>
    <property type="molecule type" value="Genomic_DNA"/>
</dbReference>
<feature type="domain" description="Sulfatase-modifying factor enzyme-like" evidence="5">
    <location>
        <begin position="407"/>
        <end position="503"/>
    </location>
</feature>
<protein>
    <submittedName>
        <fullName evidence="7">Uncharacterized protein</fullName>
    </submittedName>
</protein>
<dbReference type="InterPro" id="IPR024775">
    <property type="entry name" value="DinB-like"/>
</dbReference>
<feature type="region of interest" description="Disordered" evidence="4">
    <location>
        <begin position="1"/>
        <end position="23"/>
    </location>
</feature>
<gene>
    <name evidence="7" type="ORF">NLI96_g2965</name>
</gene>
<feature type="domain" description="Sulfatase-modifying factor enzyme-like" evidence="5">
    <location>
        <begin position="519"/>
        <end position="616"/>
    </location>
</feature>
<dbReference type="SUPFAM" id="SSF56436">
    <property type="entry name" value="C-type lectin-like"/>
    <property type="match status" value="1"/>
</dbReference>
<accession>A0AAD5YJH1</accession>
<reference evidence="7" key="1">
    <citation type="submission" date="2022-07" db="EMBL/GenBank/DDBJ databases">
        <title>Genome Sequence of Physisporinus lineatus.</title>
        <authorList>
            <person name="Buettner E."/>
        </authorList>
    </citation>
    <scope>NUCLEOTIDE SEQUENCE</scope>
    <source>
        <strain evidence="7">VT162</strain>
    </source>
</reference>
<feature type="domain" description="DinB-like" evidence="6">
    <location>
        <begin position="206"/>
        <end position="335"/>
    </location>
</feature>
<dbReference type="InterPro" id="IPR005532">
    <property type="entry name" value="SUMF_dom"/>
</dbReference>
<dbReference type="AlphaFoldDB" id="A0AAD5YJH1"/>
<evidence type="ECO:0000313" key="8">
    <source>
        <dbReference type="Proteomes" id="UP001212997"/>
    </source>
</evidence>
<comment type="pathway">
    <text evidence="3">Amino-acid biosynthesis; ergothioneine biosynthesis.</text>
</comment>
<dbReference type="PANTHER" id="PTHR43397">
    <property type="entry name" value="ERGOTHIONEINE BIOSYNTHESIS PROTEIN 1"/>
    <property type="match status" value="1"/>
</dbReference>
<evidence type="ECO:0000256" key="3">
    <source>
        <dbReference type="ARBA" id="ARBA00037882"/>
    </source>
</evidence>
<proteinExistence type="predicted"/>
<evidence type="ECO:0000259" key="6">
    <source>
        <dbReference type="Pfam" id="PF12867"/>
    </source>
</evidence>
<dbReference type="Gene3D" id="3.90.1580.10">
    <property type="entry name" value="paralog of FGE (formylglycine-generating enzyme)"/>
    <property type="match status" value="1"/>
</dbReference>
<evidence type="ECO:0000256" key="1">
    <source>
        <dbReference type="ARBA" id="ARBA00023002"/>
    </source>
</evidence>
<keyword evidence="8" id="KW-1185">Reference proteome</keyword>
<dbReference type="PANTHER" id="PTHR43397:SF1">
    <property type="entry name" value="ERGOTHIONEINE BIOSYNTHESIS PROTEIN 1"/>
    <property type="match status" value="1"/>
</dbReference>
<organism evidence="7 8">
    <name type="scientific">Meripilus lineatus</name>
    <dbReference type="NCBI Taxonomy" id="2056292"/>
    <lineage>
        <taxon>Eukaryota</taxon>
        <taxon>Fungi</taxon>
        <taxon>Dikarya</taxon>
        <taxon>Basidiomycota</taxon>
        <taxon>Agaricomycotina</taxon>
        <taxon>Agaricomycetes</taxon>
        <taxon>Polyporales</taxon>
        <taxon>Meripilaceae</taxon>
        <taxon>Meripilus</taxon>
    </lineage>
</organism>
<sequence>MPSTAPSSRSPSPLTTSTAPSTPSDPSARYFILYHPADQKTLKLVPLRAGSDDKLLVFTGRGFESDILSKAAATVGSETTFDESQWECAAVQGTNVTYWWTGGSAPAIAEGTNPTSELLKLIGNAAMSDAAPSPAVLTNSSLRSIISLASQTTSLTAHVLERPSFTFPLLSQIPTSSGRANPYSLPTTSEFHDLWAAWDIVTLGMIPMNMLHQKPIELRHKPLFYIGHLPTFNAILLTNAIREPLPEPRSFAKIFERGIDPHVDDPTHCHNHSEVPEKDEDWPTLAQVLSYRDRIRDLVLRVLGELKSGQRKLTRRLARTMMMMLEHEGWHVETILYILIQRAAAGTLPPPGFSVPPWEALSAQWDNIPAPVTSTVTLGPCDLTVGHNDTESDDLLPHLETDVLDHEFGWDNESPPRVVHVGKFKVDWRPITNGEFLDFWKSSNGKVDMPASWMMCDDEIQVRTFYGGVPMKFAKDWPCLTAFDDLVKFANSKGGRIPTEHELRLFLDTFQISYEEGANAGFRNWHPLPATAGGERDGGRGSNGGIWEWSSTLLDTHEGFEGTTIFPGYSSDFFDTKHQVVLGASYATIPRLSERKTVRNFYQHNYPYPWVGARVAYDV</sequence>
<dbReference type="Pfam" id="PF12867">
    <property type="entry name" value="DinB_2"/>
    <property type="match status" value="1"/>
</dbReference>
<evidence type="ECO:0000313" key="7">
    <source>
        <dbReference type="EMBL" id="KAJ3488246.1"/>
    </source>
</evidence>
<evidence type="ECO:0000259" key="5">
    <source>
        <dbReference type="Pfam" id="PF03781"/>
    </source>
</evidence>
<dbReference type="InterPro" id="IPR051128">
    <property type="entry name" value="EgtD_Methyltrsf_superfamily"/>
</dbReference>
<name>A0AAD5YJH1_9APHY</name>
<keyword evidence="1" id="KW-0560">Oxidoreductase</keyword>
<dbReference type="InterPro" id="IPR016187">
    <property type="entry name" value="CTDL_fold"/>
</dbReference>
<dbReference type="InterPro" id="IPR042095">
    <property type="entry name" value="SUMF_sf"/>
</dbReference>
<evidence type="ECO:0000256" key="2">
    <source>
        <dbReference type="ARBA" id="ARBA00023004"/>
    </source>
</evidence>
<comment type="caution">
    <text evidence="7">The sequence shown here is derived from an EMBL/GenBank/DDBJ whole genome shotgun (WGS) entry which is preliminary data.</text>
</comment>
<dbReference type="Proteomes" id="UP001212997">
    <property type="component" value="Unassembled WGS sequence"/>
</dbReference>
<dbReference type="Pfam" id="PF03781">
    <property type="entry name" value="FGE-sulfatase"/>
    <property type="match status" value="2"/>
</dbReference>
<evidence type="ECO:0000256" key="4">
    <source>
        <dbReference type="SAM" id="MobiDB-lite"/>
    </source>
</evidence>